<dbReference type="InterPro" id="IPR013149">
    <property type="entry name" value="ADH-like_C"/>
</dbReference>
<dbReference type="Proteomes" id="UP001301958">
    <property type="component" value="Unassembled WGS sequence"/>
</dbReference>
<dbReference type="AlphaFoldDB" id="A0AAN7GS96"/>
<dbReference type="EMBL" id="MU865359">
    <property type="protein sequence ID" value="KAK4225781.1"/>
    <property type="molecule type" value="Genomic_DNA"/>
</dbReference>
<name>A0AAN7GS96_9PEZI</name>
<evidence type="ECO:0000256" key="1">
    <source>
        <dbReference type="SAM" id="MobiDB-lite"/>
    </source>
</evidence>
<feature type="domain" description="Enoyl reductase (ER)" evidence="2">
    <location>
        <begin position="21"/>
        <end position="366"/>
    </location>
</feature>
<evidence type="ECO:0000313" key="4">
    <source>
        <dbReference type="Proteomes" id="UP001301958"/>
    </source>
</evidence>
<organism evidence="3 4">
    <name type="scientific">Podospora fimiseda</name>
    <dbReference type="NCBI Taxonomy" id="252190"/>
    <lineage>
        <taxon>Eukaryota</taxon>
        <taxon>Fungi</taxon>
        <taxon>Dikarya</taxon>
        <taxon>Ascomycota</taxon>
        <taxon>Pezizomycotina</taxon>
        <taxon>Sordariomycetes</taxon>
        <taxon>Sordariomycetidae</taxon>
        <taxon>Sordariales</taxon>
        <taxon>Podosporaceae</taxon>
        <taxon>Podospora</taxon>
    </lineage>
</organism>
<dbReference type="Pfam" id="PF08240">
    <property type="entry name" value="ADH_N"/>
    <property type="match status" value="1"/>
</dbReference>
<dbReference type="PANTHER" id="PTHR45033:SF1">
    <property type="entry name" value="OXIDOREDUCTASE (EUROFUNG)"/>
    <property type="match status" value="1"/>
</dbReference>
<comment type="caution">
    <text evidence="3">The sequence shown here is derived from an EMBL/GenBank/DDBJ whole genome shotgun (WGS) entry which is preliminary data.</text>
</comment>
<proteinExistence type="predicted"/>
<reference evidence="3" key="2">
    <citation type="submission" date="2023-05" db="EMBL/GenBank/DDBJ databases">
        <authorList>
            <consortium name="Lawrence Berkeley National Laboratory"/>
            <person name="Steindorff A."/>
            <person name="Hensen N."/>
            <person name="Bonometti L."/>
            <person name="Westerberg I."/>
            <person name="Brannstrom I.O."/>
            <person name="Guillou S."/>
            <person name="Cros-Aarteil S."/>
            <person name="Calhoun S."/>
            <person name="Haridas S."/>
            <person name="Kuo A."/>
            <person name="Mondo S."/>
            <person name="Pangilinan J."/>
            <person name="Riley R."/>
            <person name="Labutti K."/>
            <person name="Andreopoulos B."/>
            <person name="Lipzen A."/>
            <person name="Chen C."/>
            <person name="Yanf M."/>
            <person name="Daum C."/>
            <person name="Ng V."/>
            <person name="Clum A."/>
            <person name="Ohm R."/>
            <person name="Martin F."/>
            <person name="Silar P."/>
            <person name="Natvig D."/>
            <person name="Lalanne C."/>
            <person name="Gautier V."/>
            <person name="Ament-Velasquez S.L."/>
            <person name="Kruys A."/>
            <person name="Hutchinson M.I."/>
            <person name="Powell A.J."/>
            <person name="Barry K."/>
            <person name="Miller A.N."/>
            <person name="Grigoriev I.V."/>
            <person name="Debuchy R."/>
            <person name="Gladieux P."/>
            <person name="Thoren M.H."/>
            <person name="Johannesson H."/>
        </authorList>
    </citation>
    <scope>NUCLEOTIDE SEQUENCE</scope>
    <source>
        <strain evidence="3">CBS 990.96</strain>
    </source>
</reference>
<dbReference type="PANTHER" id="PTHR45033">
    <property type="match status" value="1"/>
</dbReference>
<keyword evidence="4" id="KW-1185">Reference proteome</keyword>
<dbReference type="InterPro" id="IPR013154">
    <property type="entry name" value="ADH-like_N"/>
</dbReference>
<feature type="region of interest" description="Disordered" evidence="1">
    <location>
        <begin position="1"/>
        <end position="23"/>
    </location>
</feature>
<dbReference type="SUPFAM" id="SSF51735">
    <property type="entry name" value="NAD(P)-binding Rossmann-fold domains"/>
    <property type="match status" value="1"/>
</dbReference>
<dbReference type="InterPro" id="IPR020843">
    <property type="entry name" value="ER"/>
</dbReference>
<dbReference type="InterPro" id="IPR036291">
    <property type="entry name" value="NAD(P)-bd_dom_sf"/>
</dbReference>
<dbReference type="GO" id="GO:0016491">
    <property type="term" value="F:oxidoreductase activity"/>
    <property type="evidence" value="ECO:0007669"/>
    <property type="project" value="InterPro"/>
</dbReference>
<dbReference type="CDD" id="cd08276">
    <property type="entry name" value="MDR7"/>
    <property type="match status" value="1"/>
</dbReference>
<dbReference type="SMART" id="SM00829">
    <property type="entry name" value="PKS_ER"/>
    <property type="match status" value="1"/>
</dbReference>
<dbReference type="Gene3D" id="3.90.180.10">
    <property type="entry name" value="Medium-chain alcohol dehydrogenases, catalytic domain"/>
    <property type="match status" value="1"/>
</dbReference>
<evidence type="ECO:0000259" key="2">
    <source>
        <dbReference type="SMART" id="SM00829"/>
    </source>
</evidence>
<dbReference type="Gene3D" id="3.40.50.720">
    <property type="entry name" value="NAD(P)-binding Rossmann-like Domain"/>
    <property type="match status" value="1"/>
</dbReference>
<dbReference type="InterPro" id="IPR052711">
    <property type="entry name" value="Zinc_ADH-like"/>
</dbReference>
<sequence>MTSIPETYRAIRRTGPLPTESTPQTFTITTERTFPNGKLSPSQVLIKIIAVSLNFRDALMLHGQYPPGNNPDSIPASDCVAVVSAIGSSVTKFKVGDRVTPTFDPDDIHGENPINPQAGLGAYIDGVLREYAIFEEEALVSVPAYLSWEEAATLGCAAITAWNALSFPSLLSSPDDHKYVLIQGTGGVSLFSLLFCLFIRNITPIITSSSDNKLSTLRKKLSHHPSSNKLLSYNYKTFPDQASQIKLLTKGKGVSIIINNSGPASIPADIECLSGRNGQISLVGFLAGWKTDWNGDVIMGLLMKVGRIQGVAVGTKDDLEGIMGFLEKEKVGLGSLVDEKIFKGLEGSREAVEYLWRGGHLGKVVVRVADDV</sequence>
<accession>A0AAN7GS96</accession>
<reference evidence="3" key="1">
    <citation type="journal article" date="2023" name="Mol. Phylogenet. Evol.">
        <title>Genome-scale phylogeny and comparative genomics of the fungal order Sordariales.</title>
        <authorList>
            <person name="Hensen N."/>
            <person name="Bonometti L."/>
            <person name="Westerberg I."/>
            <person name="Brannstrom I.O."/>
            <person name="Guillou S."/>
            <person name="Cros-Aarteil S."/>
            <person name="Calhoun S."/>
            <person name="Haridas S."/>
            <person name="Kuo A."/>
            <person name="Mondo S."/>
            <person name="Pangilinan J."/>
            <person name="Riley R."/>
            <person name="LaButti K."/>
            <person name="Andreopoulos B."/>
            <person name="Lipzen A."/>
            <person name="Chen C."/>
            <person name="Yan M."/>
            <person name="Daum C."/>
            <person name="Ng V."/>
            <person name="Clum A."/>
            <person name="Steindorff A."/>
            <person name="Ohm R.A."/>
            <person name="Martin F."/>
            <person name="Silar P."/>
            <person name="Natvig D.O."/>
            <person name="Lalanne C."/>
            <person name="Gautier V."/>
            <person name="Ament-Velasquez S.L."/>
            <person name="Kruys A."/>
            <person name="Hutchinson M.I."/>
            <person name="Powell A.J."/>
            <person name="Barry K."/>
            <person name="Miller A.N."/>
            <person name="Grigoriev I.V."/>
            <person name="Debuchy R."/>
            <person name="Gladieux P."/>
            <person name="Hiltunen Thoren M."/>
            <person name="Johannesson H."/>
        </authorList>
    </citation>
    <scope>NUCLEOTIDE SEQUENCE</scope>
    <source>
        <strain evidence="3">CBS 990.96</strain>
    </source>
</reference>
<gene>
    <name evidence="3" type="ORF">QBC38DRAFT_420528</name>
</gene>
<dbReference type="SUPFAM" id="SSF50129">
    <property type="entry name" value="GroES-like"/>
    <property type="match status" value="1"/>
</dbReference>
<evidence type="ECO:0000313" key="3">
    <source>
        <dbReference type="EMBL" id="KAK4225781.1"/>
    </source>
</evidence>
<protein>
    <submittedName>
        <fullName evidence="3">Chaperonin 10-like protein</fullName>
    </submittedName>
</protein>
<dbReference type="InterPro" id="IPR011032">
    <property type="entry name" value="GroES-like_sf"/>
</dbReference>
<dbReference type="Pfam" id="PF00107">
    <property type="entry name" value="ADH_zinc_N"/>
    <property type="match status" value="1"/>
</dbReference>